<dbReference type="Proteomes" id="UP000008461">
    <property type="component" value="Chromosome"/>
</dbReference>
<dbReference type="KEGG" id="hhy:Halhy_5063"/>
<proteinExistence type="predicted"/>
<reference evidence="2 3" key="1">
    <citation type="journal article" date="2011" name="Stand. Genomic Sci.">
        <title>Complete genome sequence of Haliscomenobacter hydrossis type strain (O).</title>
        <authorList>
            <consortium name="US DOE Joint Genome Institute (JGI-PGF)"/>
            <person name="Daligault H."/>
            <person name="Lapidus A."/>
            <person name="Zeytun A."/>
            <person name="Nolan M."/>
            <person name="Lucas S."/>
            <person name="Del Rio T.G."/>
            <person name="Tice H."/>
            <person name="Cheng J.F."/>
            <person name="Tapia R."/>
            <person name="Han C."/>
            <person name="Goodwin L."/>
            <person name="Pitluck S."/>
            <person name="Liolios K."/>
            <person name="Pagani I."/>
            <person name="Ivanova N."/>
            <person name="Huntemann M."/>
            <person name="Mavromatis K."/>
            <person name="Mikhailova N."/>
            <person name="Pati A."/>
            <person name="Chen A."/>
            <person name="Palaniappan K."/>
            <person name="Land M."/>
            <person name="Hauser L."/>
            <person name="Brambilla E.M."/>
            <person name="Rohde M."/>
            <person name="Verbarg S."/>
            <person name="Goker M."/>
            <person name="Bristow J."/>
            <person name="Eisen J.A."/>
            <person name="Markowitz V."/>
            <person name="Hugenholtz P."/>
            <person name="Kyrpides N.C."/>
            <person name="Klenk H.P."/>
            <person name="Woyke T."/>
        </authorList>
    </citation>
    <scope>NUCLEOTIDE SEQUENCE [LARGE SCALE GENOMIC DNA]</scope>
    <source>
        <strain evidence="3">ATCC 27775 / DSM 1100 / LMG 10767 / O</strain>
    </source>
</reference>
<keyword evidence="1" id="KW-1133">Transmembrane helix</keyword>
<dbReference type="HOGENOM" id="CLU_3365278_0_0_10"/>
<keyword evidence="1" id="KW-0472">Membrane</keyword>
<evidence type="ECO:0000256" key="1">
    <source>
        <dbReference type="SAM" id="Phobius"/>
    </source>
</evidence>
<accession>F4L2D6</accession>
<dbReference type="AlphaFoldDB" id="F4L2D6"/>
<sequence length="35" mass="3811">MKHTAISQRKRTTESFLLFALAVLGGLGLFVCMGI</sequence>
<keyword evidence="1" id="KW-0812">Transmembrane</keyword>
<feature type="transmembrane region" description="Helical" evidence="1">
    <location>
        <begin position="12"/>
        <end position="31"/>
    </location>
</feature>
<evidence type="ECO:0000313" key="3">
    <source>
        <dbReference type="Proteomes" id="UP000008461"/>
    </source>
</evidence>
<name>F4L2D6_HALH1</name>
<evidence type="ECO:0000313" key="2">
    <source>
        <dbReference type="EMBL" id="AEE52889.1"/>
    </source>
</evidence>
<keyword evidence="3" id="KW-1185">Reference proteome</keyword>
<protein>
    <submittedName>
        <fullName evidence="2">Uncharacterized protein</fullName>
    </submittedName>
</protein>
<organism evidence="2 3">
    <name type="scientific">Haliscomenobacter hydrossis (strain ATCC 27775 / DSM 1100 / LMG 10767 / O)</name>
    <dbReference type="NCBI Taxonomy" id="760192"/>
    <lineage>
        <taxon>Bacteria</taxon>
        <taxon>Pseudomonadati</taxon>
        <taxon>Bacteroidota</taxon>
        <taxon>Saprospiria</taxon>
        <taxon>Saprospirales</taxon>
        <taxon>Haliscomenobacteraceae</taxon>
        <taxon>Haliscomenobacter</taxon>
    </lineage>
</organism>
<dbReference type="EMBL" id="CP002691">
    <property type="protein sequence ID" value="AEE52889.1"/>
    <property type="molecule type" value="Genomic_DNA"/>
</dbReference>
<gene>
    <name evidence="2" type="ordered locus">Halhy_5063</name>
</gene>
<reference key="2">
    <citation type="submission" date="2011-04" db="EMBL/GenBank/DDBJ databases">
        <title>Complete sequence of chromosome of Haliscomenobacter hydrossis DSM 1100.</title>
        <authorList>
            <consortium name="US DOE Joint Genome Institute (JGI-PGF)"/>
            <person name="Lucas S."/>
            <person name="Han J."/>
            <person name="Lapidus A."/>
            <person name="Bruce D."/>
            <person name="Goodwin L."/>
            <person name="Pitluck S."/>
            <person name="Peters L."/>
            <person name="Kyrpides N."/>
            <person name="Mavromatis K."/>
            <person name="Ivanova N."/>
            <person name="Ovchinnikova G."/>
            <person name="Pagani I."/>
            <person name="Daligault H."/>
            <person name="Detter J.C."/>
            <person name="Han C."/>
            <person name="Land M."/>
            <person name="Hauser L."/>
            <person name="Markowitz V."/>
            <person name="Cheng J.-F."/>
            <person name="Hugenholtz P."/>
            <person name="Woyke T."/>
            <person name="Wu D."/>
            <person name="Verbarg S."/>
            <person name="Frueling A."/>
            <person name="Brambilla E."/>
            <person name="Klenk H.-P."/>
            <person name="Eisen J.A."/>
        </authorList>
    </citation>
    <scope>NUCLEOTIDE SEQUENCE</scope>
    <source>
        <strain>DSM 1100</strain>
    </source>
</reference>